<dbReference type="Gene3D" id="1.50.10.10">
    <property type="match status" value="1"/>
</dbReference>
<dbReference type="OrthoDB" id="2317065at2759"/>
<dbReference type="PANTHER" id="PTHR36845">
    <property type="entry name" value="HYDROLASE, PUTATIVE (AFU_ORTHOLOGUE AFUA_7G05090)-RELATED"/>
    <property type="match status" value="1"/>
</dbReference>
<dbReference type="EMBL" id="CABFNQ020000603">
    <property type="protein sequence ID" value="CAH0020012.1"/>
    <property type="molecule type" value="Genomic_DNA"/>
</dbReference>
<dbReference type="SUPFAM" id="SSF48208">
    <property type="entry name" value="Six-hairpin glycosidases"/>
    <property type="match status" value="1"/>
</dbReference>
<gene>
    <name evidence="3" type="ORF">CRHIZ90672A_00019098</name>
</gene>
<dbReference type="PANTHER" id="PTHR36845:SF1">
    <property type="entry name" value="HYDROLASE, PUTATIVE (AFU_ORTHOLOGUE AFUA_7G05090)-RELATED"/>
    <property type="match status" value="1"/>
</dbReference>
<dbReference type="InterPro" id="IPR012341">
    <property type="entry name" value="6hp_glycosidase-like_sf"/>
</dbReference>
<protein>
    <submittedName>
        <fullName evidence="3">Uncharacterized protein</fullName>
    </submittedName>
</protein>
<dbReference type="GO" id="GO:0052757">
    <property type="term" value="F:chondroitin hydrolase activity"/>
    <property type="evidence" value="ECO:0007669"/>
    <property type="project" value="TreeGrafter"/>
</dbReference>
<dbReference type="InterPro" id="IPR008928">
    <property type="entry name" value="6-hairpin_glycosidase_sf"/>
</dbReference>
<proteinExistence type="inferred from homology"/>
<evidence type="ECO:0000256" key="2">
    <source>
        <dbReference type="ARBA" id="ARBA00038358"/>
    </source>
</evidence>
<name>A0A9N9VB05_9HYPO</name>
<evidence type="ECO:0000256" key="1">
    <source>
        <dbReference type="ARBA" id="ARBA00022801"/>
    </source>
</evidence>
<dbReference type="GO" id="GO:0000272">
    <property type="term" value="P:polysaccharide catabolic process"/>
    <property type="evidence" value="ECO:0007669"/>
    <property type="project" value="TreeGrafter"/>
</dbReference>
<keyword evidence="1" id="KW-0378">Hydrolase</keyword>
<accession>A0A9N9VB05</accession>
<evidence type="ECO:0000313" key="3">
    <source>
        <dbReference type="EMBL" id="CAH0020012.1"/>
    </source>
</evidence>
<dbReference type="Proteomes" id="UP000696573">
    <property type="component" value="Unassembled WGS sequence"/>
</dbReference>
<dbReference type="AlphaFoldDB" id="A0A9N9VB05"/>
<reference evidence="3" key="1">
    <citation type="submission" date="2021-10" db="EMBL/GenBank/DDBJ databases">
        <authorList>
            <person name="Piombo E."/>
        </authorList>
    </citation>
    <scope>NUCLEOTIDE SEQUENCE</scope>
</reference>
<organism evidence="3 4">
    <name type="scientific">Clonostachys rhizophaga</name>
    <dbReference type="NCBI Taxonomy" id="160324"/>
    <lineage>
        <taxon>Eukaryota</taxon>
        <taxon>Fungi</taxon>
        <taxon>Dikarya</taxon>
        <taxon>Ascomycota</taxon>
        <taxon>Pezizomycotina</taxon>
        <taxon>Sordariomycetes</taxon>
        <taxon>Hypocreomycetidae</taxon>
        <taxon>Hypocreales</taxon>
        <taxon>Bionectriaceae</taxon>
        <taxon>Clonostachys</taxon>
    </lineage>
</organism>
<keyword evidence="4" id="KW-1185">Reference proteome</keyword>
<dbReference type="InterPro" id="IPR052369">
    <property type="entry name" value="UG_Glycosaminoglycan_Hydrolase"/>
</dbReference>
<comment type="caution">
    <text evidence="3">The sequence shown here is derived from an EMBL/GenBank/DDBJ whole genome shotgun (WGS) entry which is preliminary data.</text>
</comment>
<sequence length="168" mass="19361">MCNLELLFYAASHEWYDYLSEAATTYARTLLRTHLRKEPTRRREGYDGMLYSTYHVVNFVPSAGDIKEVRTTQGYSPESTWSRGQAWAILSYAQTYNWTKEDDFLVVACGLAEYFLLRMEDSPACAEILQTDGDSTSSEKAGRFVPLWDFDAPYIILIYDMKAIDLDI</sequence>
<comment type="similarity">
    <text evidence="2">Belongs to the glycosyl hydrolase 88 family.</text>
</comment>
<evidence type="ECO:0000313" key="4">
    <source>
        <dbReference type="Proteomes" id="UP000696573"/>
    </source>
</evidence>